<dbReference type="InterPro" id="IPR037997">
    <property type="entry name" value="Dgk1-like"/>
</dbReference>
<feature type="transmembrane region" description="Helical" evidence="1">
    <location>
        <begin position="118"/>
        <end position="138"/>
    </location>
</feature>
<feature type="transmembrane region" description="Helical" evidence="1">
    <location>
        <begin position="150"/>
        <end position="167"/>
    </location>
</feature>
<evidence type="ECO:0008006" key="4">
    <source>
        <dbReference type="Google" id="ProtNLM"/>
    </source>
</evidence>
<keyword evidence="1" id="KW-0472">Membrane</keyword>
<dbReference type="PANTHER" id="PTHR31303">
    <property type="entry name" value="CTP-DEPENDENT DIACYLGLYCEROL KINASE 1"/>
    <property type="match status" value="1"/>
</dbReference>
<proteinExistence type="predicted"/>
<dbReference type="EMBL" id="VBPB01000328">
    <property type="protein sequence ID" value="TMQ69226.1"/>
    <property type="molecule type" value="Genomic_DNA"/>
</dbReference>
<feature type="transmembrane region" description="Helical" evidence="1">
    <location>
        <begin position="53"/>
        <end position="74"/>
    </location>
</feature>
<gene>
    <name evidence="2" type="ORF">E6K81_15405</name>
</gene>
<evidence type="ECO:0000313" key="3">
    <source>
        <dbReference type="Proteomes" id="UP000319771"/>
    </source>
</evidence>
<accession>A0A538TZY7</accession>
<feature type="transmembrane region" description="Helical" evidence="1">
    <location>
        <begin position="95"/>
        <end position="112"/>
    </location>
</feature>
<evidence type="ECO:0000313" key="2">
    <source>
        <dbReference type="EMBL" id="TMQ69226.1"/>
    </source>
</evidence>
<dbReference type="PANTHER" id="PTHR31303:SF1">
    <property type="entry name" value="CTP-DEPENDENT DIACYLGLYCEROL KINASE 1"/>
    <property type="match status" value="1"/>
</dbReference>
<dbReference type="Proteomes" id="UP000319771">
    <property type="component" value="Unassembled WGS sequence"/>
</dbReference>
<dbReference type="GO" id="GO:0004143">
    <property type="term" value="F:ATP-dependent diacylglycerol kinase activity"/>
    <property type="evidence" value="ECO:0007669"/>
    <property type="project" value="InterPro"/>
</dbReference>
<sequence>MSSPPHARSRPAAPLQDSGWLSEAQRKAIHIGCLLLPLGLLFEWLPWPRGHVQWRWFLIVLTLTAITLDVIRIHDDRVRGFFRRFVGELIREHEQFNLLGSTYLVIAALLAVEIFPQRLAAAALGYTILGDGVAALVGKGWGRRRIFNKTLEGALGGLAACLTWAAFLGATGMLPWGMLLTGALVASLVELLPIPLDDNLGITLFAGYAMKLLWTPS</sequence>
<name>A0A538TZY7_UNCEI</name>
<keyword evidence="1" id="KW-1133">Transmembrane helix</keyword>
<feature type="transmembrane region" description="Helical" evidence="1">
    <location>
        <begin position="28"/>
        <end position="47"/>
    </location>
</feature>
<dbReference type="AlphaFoldDB" id="A0A538TZY7"/>
<keyword evidence="1" id="KW-0812">Transmembrane</keyword>
<comment type="caution">
    <text evidence="2">The sequence shown here is derived from an EMBL/GenBank/DDBJ whole genome shotgun (WGS) entry which is preliminary data.</text>
</comment>
<reference evidence="2 3" key="1">
    <citation type="journal article" date="2019" name="Nat. Microbiol.">
        <title>Mediterranean grassland soil C-N compound turnover is dependent on rainfall and depth, and is mediated by genomically divergent microorganisms.</title>
        <authorList>
            <person name="Diamond S."/>
            <person name="Andeer P.F."/>
            <person name="Li Z."/>
            <person name="Crits-Christoph A."/>
            <person name="Burstein D."/>
            <person name="Anantharaman K."/>
            <person name="Lane K.R."/>
            <person name="Thomas B.C."/>
            <person name="Pan C."/>
            <person name="Northen T.R."/>
            <person name="Banfield J.F."/>
        </authorList>
    </citation>
    <scope>NUCLEOTIDE SEQUENCE [LARGE SCALE GENOMIC DNA]</scope>
    <source>
        <strain evidence="2">WS_11</strain>
    </source>
</reference>
<protein>
    <recommendedName>
        <fullName evidence="4">Phosphatidate cytidylyltransferase</fullName>
    </recommendedName>
</protein>
<organism evidence="2 3">
    <name type="scientific">Eiseniibacteriota bacterium</name>
    <dbReference type="NCBI Taxonomy" id="2212470"/>
    <lineage>
        <taxon>Bacteria</taxon>
        <taxon>Candidatus Eiseniibacteriota</taxon>
    </lineage>
</organism>
<evidence type="ECO:0000256" key="1">
    <source>
        <dbReference type="SAM" id="Phobius"/>
    </source>
</evidence>